<dbReference type="EMBL" id="BARS01018691">
    <property type="protein sequence ID" value="GAF97221.1"/>
    <property type="molecule type" value="Genomic_DNA"/>
</dbReference>
<comment type="caution">
    <text evidence="1">The sequence shown here is derived from an EMBL/GenBank/DDBJ whole genome shotgun (WGS) entry which is preliminary data.</text>
</comment>
<organism evidence="1">
    <name type="scientific">marine sediment metagenome</name>
    <dbReference type="NCBI Taxonomy" id="412755"/>
    <lineage>
        <taxon>unclassified sequences</taxon>
        <taxon>metagenomes</taxon>
        <taxon>ecological metagenomes</taxon>
    </lineage>
</organism>
<protein>
    <submittedName>
        <fullName evidence="1">Uncharacterized protein</fullName>
    </submittedName>
</protein>
<dbReference type="AlphaFoldDB" id="X0UD25"/>
<gene>
    <name evidence="1" type="ORF">S01H1_30378</name>
</gene>
<proteinExistence type="predicted"/>
<sequence>MRSIIGAIGDSFLARTEVEQISISEKFDFVEVEGVRPELWTTGFAPNTIGIHIENVYLYISQNHIYNIRCKAFGMKS</sequence>
<evidence type="ECO:0000313" key="1">
    <source>
        <dbReference type="EMBL" id="GAF97221.1"/>
    </source>
</evidence>
<reference evidence="1" key="1">
    <citation type="journal article" date="2014" name="Front. Microbiol.">
        <title>High frequency of phylogenetically diverse reductive dehalogenase-homologous genes in deep subseafloor sedimentary metagenomes.</title>
        <authorList>
            <person name="Kawai M."/>
            <person name="Futagami T."/>
            <person name="Toyoda A."/>
            <person name="Takaki Y."/>
            <person name="Nishi S."/>
            <person name="Hori S."/>
            <person name="Arai W."/>
            <person name="Tsubouchi T."/>
            <person name="Morono Y."/>
            <person name="Uchiyama I."/>
            <person name="Ito T."/>
            <person name="Fujiyama A."/>
            <person name="Inagaki F."/>
            <person name="Takami H."/>
        </authorList>
    </citation>
    <scope>NUCLEOTIDE SEQUENCE</scope>
    <source>
        <strain evidence="1">Expedition CK06-06</strain>
    </source>
</reference>
<name>X0UD25_9ZZZZ</name>
<accession>X0UD25</accession>